<name>A0ABS8CAA4_9BURK</name>
<dbReference type="EMBL" id="JACDXW010000002">
    <property type="protein sequence ID" value="MCB5362965.1"/>
    <property type="molecule type" value="Genomic_DNA"/>
</dbReference>
<feature type="domain" description="HTH marR-type" evidence="1">
    <location>
        <begin position="1"/>
        <end position="149"/>
    </location>
</feature>
<protein>
    <submittedName>
        <fullName evidence="2">MarR family transcriptional regulator</fullName>
    </submittedName>
</protein>
<dbReference type="InterPro" id="IPR039422">
    <property type="entry name" value="MarR/SlyA-like"/>
</dbReference>
<gene>
    <name evidence="2" type="ORF">H0484_04255</name>
</gene>
<dbReference type="Proteomes" id="UP000776983">
    <property type="component" value="Unassembled WGS sequence"/>
</dbReference>
<evidence type="ECO:0000259" key="1">
    <source>
        <dbReference type="PROSITE" id="PS50995"/>
    </source>
</evidence>
<dbReference type="InterPro" id="IPR036390">
    <property type="entry name" value="WH_DNA-bd_sf"/>
</dbReference>
<proteinExistence type="predicted"/>
<dbReference type="PROSITE" id="PS50995">
    <property type="entry name" value="HTH_MARR_2"/>
    <property type="match status" value="1"/>
</dbReference>
<evidence type="ECO:0000313" key="2">
    <source>
        <dbReference type="EMBL" id="MCB5362965.1"/>
    </source>
</evidence>
<dbReference type="InterPro" id="IPR000835">
    <property type="entry name" value="HTH_MarR-typ"/>
</dbReference>
<dbReference type="Gene3D" id="1.10.10.10">
    <property type="entry name" value="Winged helix-like DNA-binding domain superfamily/Winged helix DNA-binding domain"/>
    <property type="match status" value="1"/>
</dbReference>
<keyword evidence="3" id="KW-1185">Reference proteome</keyword>
<dbReference type="SUPFAM" id="SSF46785">
    <property type="entry name" value="Winged helix' DNA-binding domain"/>
    <property type="match status" value="1"/>
</dbReference>
<reference evidence="2 3" key="1">
    <citation type="submission" date="2020-07" db="EMBL/GenBank/DDBJ databases">
        <title>Pusillimonas sp. nov., isolated from poultry manure in Taiwan.</title>
        <authorList>
            <person name="Lin S.-Y."/>
            <person name="Tang Y.-S."/>
            <person name="Young C.-C."/>
        </authorList>
    </citation>
    <scope>NUCLEOTIDE SEQUENCE [LARGE SCALE GENOMIC DNA]</scope>
    <source>
        <strain evidence="2 3">CC-YST705</strain>
    </source>
</reference>
<dbReference type="PRINTS" id="PR00598">
    <property type="entry name" value="HTHMARR"/>
</dbReference>
<sequence>MRSALPALSEADWSLQQNVAFRMDSITSRLNQELRDSVLRDLDLTYAHFRVLQVLFEVDGQQIGDIARSIAMRQPALSRVIDQMETRKLVRRKQDKDDSRYMRVFLTPAGKRSYEQAWPEGHQIIVRALEAISPDEREQLLELLKRIDLHTQKK</sequence>
<accession>A0ABS8CAA4</accession>
<dbReference type="Pfam" id="PF01047">
    <property type="entry name" value="MarR"/>
    <property type="match status" value="1"/>
</dbReference>
<organism evidence="2 3">
    <name type="scientific">Mesopusillimonas faecipullorum</name>
    <dbReference type="NCBI Taxonomy" id="2755040"/>
    <lineage>
        <taxon>Bacteria</taxon>
        <taxon>Pseudomonadati</taxon>
        <taxon>Pseudomonadota</taxon>
        <taxon>Betaproteobacteria</taxon>
        <taxon>Burkholderiales</taxon>
        <taxon>Alcaligenaceae</taxon>
        <taxon>Mesopusillimonas</taxon>
    </lineage>
</organism>
<comment type="caution">
    <text evidence="2">The sequence shown here is derived from an EMBL/GenBank/DDBJ whole genome shotgun (WGS) entry which is preliminary data.</text>
</comment>
<dbReference type="PANTHER" id="PTHR33164">
    <property type="entry name" value="TRANSCRIPTIONAL REGULATOR, MARR FAMILY"/>
    <property type="match status" value="1"/>
</dbReference>
<dbReference type="InterPro" id="IPR036388">
    <property type="entry name" value="WH-like_DNA-bd_sf"/>
</dbReference>
<evidence type="ECO:0000313" key="3">
    <source>
        <dbReference type="Proteomes" id="UP000776983"/>
    </source>
</evidence>
<dbReference type="PANTHER" id="PTHR33164:SF57">
    <property type="entry name" value="MARR-FAMILY TRANSCRIPTIONAL REGULATOR"/>
    <property type="match status" value="1"/>
</dbReference>
<dbReference type="SMART" id="SM00347">
    <property type="entry name" value="HTH_MARR"/>
    <property type="match status" value="1"/>
</dbReference>